<name>A0ABW4ECF7_9RHOB</name>
<dbReference type="EMBL" id="JBHUDD010000011">
    <property type="protein sequence ID" value="MFD1508146.1"/>
    <property type="molecule type" value="Genomic_DNA"/>
</dbReference>
<dbReference type="SUPFAM" id="SSF51120">
    <property type="entry name" value="beta-Roll"/>
    <property type="match status" value="1"/>
</dbReference>
<dbReference type="PROSITE" id="PS00330">
    <property type="entry name" value="HEMOLYSIN_CALCIUM"/>
    <property type="match status" value="2"/>
</dbReference>
<dbReference type="PRINTS" id="PR00313">
    <property type="entry name" value="CABNDNGRPT"/>
</dbReference>
<dbReference type="InterPro" id="IPR018511">
    <property type="entry name" value="Hemolysin-typ_Ca-bd_CS"/>
</dbReference>
<dbReference type="Proteomes" id="UP001597186">
    <property type="component" value="Unassembled WGS sequence"/>
</dbReference>
<comment type="caution">
    <text evidence="1">The sequence shown here is derived from an EMBL/GenBank/DDBJ whole genome shotgun (WGS) entry which is preliminary data.</text>
</comment>
<evidence type="ECO:0000313" key="2">
    <source>
        <dbReference type="Proteomes" id="UP001597186"/>
    </source>
</evidence>
<organism evidence="1 2">
    <name type="scientific">Lacimonas salitolerans</name>
    <dbReference type="NCBI Taxonomy" id="1323750"/>
    <lineage>
        <taxon>Bacteria</taxon>
        <taxon>Pseudomonadati</taxon>
        <taxon>Pseudomonadota</taxon>
        <taxon>Alphaproteobacteria</taxon>
        <taxon>Rhodobacterales</taxon>
        <taxon>Paracoccaceae</taxon>
        <taxon>Lacimonas</taxon>
    </lineage>
</organism>
<accession>A0ABW4ECF7</accession>
<keyword evidence="2" id="KW-1185">Reference proteome</keyword>
<dbReference type="InterPro" id="IPR011049">
    <property type="entry name" value="Serralysin-like_metalloprot_C"/>
</dbReference>
<dbReference type="Gene3D" id="2.150.10.10">
    <property type="entry name" value="Serralysin-like metalloprotease, C-terminal"/>
    <property type="match status" value="1"/>
</dbReference>
<reference evidence="2" key="1">
    <citation type="journal article" date="2019" name="Int. J. Syst. Evol. Microbiol.">
        <title>The Global Catalogue of Microorganisms (GCM) 10K type strain sequencing project: providing services to taxonomists for standard genome sequencing and annotation.</title>
        <authorList>
            <consortium name="The Broad Institute Genomics Platform"/>
            <consortium name="The Broad Institute Genome Sequencing Center for Infectious Disease"/>
            <person name="Wu L."/>
            <person name="Ma J."/>
        </authorList>
    </citation>
    <scope>NUCLEOTIDE SEQUENCE [LARGE SCALE GENOMIC DNA]</scope>
    <source>
        <strain evidence="2">CGMCC 1.12477</strain>
    </source>
</reference>
<protein>
    <recommendedName>
        <fullName evidence="3">Hemolysin-type calcium-binding repeat-containing protein</fullName>
    </recommendedName>
</protein>
<gene>
    <name evidence="1" type="ORF">ACFTOW_01810</name>
</gene>
<sequence>MLEGGGGNDSIFGGRGGDTIEGGDGNDVLVGGKQADTFVFADGFGQDTIADFDALDGFEKIDLSGVSAITNWADLFNNHMTQVGNRVIIEDGTGDFVQLNNVNLGDLDALDFIF</sequence>
<dbReference type="Pfam" id="PF00353">
    <property type="entry name" value="HemolysinCabind"/>
    <property type="match status" value="1"/>
</dbReference>
<evidence type="ECO:0000313" key="1">
    <source>
        <dbReference type="EMBL" id="MFD1508146.1"/>
    </source>
</evidence>
<dbReference type="InterPro" id="IPR001343">
    <property type="entry name" value="Hemolysn_Ca-bd"/>
</dbReference>
<proteinExistence type="predicted"/>
<evidence type="ECO:0008006" key="3">
    <source>
        <dbReference type="Google" id="ProtNLM"/>
    </source>
</evidence>